<keyword evidence="7" id="KW-1185">Reference proteome</keyword>
<dbReference type="InterPro" id="IPR020575">
    <property type="entry name" value="Hsp90_N"/>
</dbReference>
<dbReference type="PANTHER" id="PTHR11528">
    <property type="entry name" value="HEAT SHOCK PROTEIN 90 FAMILY MEMBER"/>
    <property type="match status" value="1"/>
</dbReference>
<dbReference type="InterPro" id="IPR001404">
    <property type="entry name" value="Hsp90_fam"/>
</dbReference>
<keyword evidence="2" id="KW-0547">Nucleotide-binding</keyword>
<name>A0ABT0J7U7_9MICO</name>
<dbReference type="Proteomes" id="UP001651050">
    <property type="component" value="Unassembled WGS sequence"/>
</dbReference>
<dbReference type="EMBL" id="JALQCY010000006">
    <property type="protein sequence ID" value="MCK9795567.1"/>
    <property type="molecule type" value="Genomic_DNA"/>
</dbReference>
<protein>
    <submittedName>
        <fullName evidence="6">HSP90 family protein</fullName>
    </submittedName>
</protein>
<dbReference type="InterPro" id="IPR020568">
    <property type="entry name" value="Ribosomal_Su5_D2-typ_SF"/>
</dbReference>
<dbReference type="PRINTS" id="PR00775">
    <property type="entry name" value="HEATSHOCK90"/>
</dbReference>
<dbReference type="SUPFAM" id="SSF55874">
    <property type="entry name" value="ATPase domain of HSP90 chaperone/DNA topoisomerase II/histidine kinase"/>
    <property type="match status" value="1"/>
</dbReference>
<evidence type="ECO:0000256" key="2">
    <source>
        <dbReference type="ARBA" id="ARBA00022741"/>
    </source>
</evidence>
<dbReference type="InterPro" id="IPR036890">
    <property type="entry name" value="HATPase_C_sf"/>
</dbReference>
<evidence type="ECO:0000256" key="3">
    <source>
        <dbReference type="ARBA" id="ARBA00022840"/>
    </source>
</evidence>
<organism evidence="6 7">
    <name type="scientific">Isoptericola peretonis</name>
    <dbReference type="NCBI Taxonomy" id="2918523"/>
    <lineage>
        <taxon>Bacteria</taxon>
        <taxon>Bacillati</taxon>
        <taxon>Actinomycetota</taxon>
        <taxon>Actinomycetes</taxon>
        <taxon>Micrococcales</taxon>
        <taxon>Promicromonosporaceae</taxon>
        <taxon>Isoptericola</taxon>
    </lineage>
</organism>
<dbReference type="NCBIfam" id="NF010683">
    <property type="entry name" value="PRK14083.1"/>
    <property type="match status" value="1"/>
</dbReference>
<dbReference type="Gene3D" id="3.30.565.10">
    <property type="entry name" value="Histidine kinase-like ATPase, C-terminal domain"/>
    <property type="match status" value="1"/>
</dbReference>
<evidence type="ECO:0000256" key="1">
    <source>
        <dbReference type="ARBA" id="ARBA00008239"/>
    </source>
</evidence>
<keyword evidence="3" id="KW-0067">ATP-binding</keyword>
<sequence length="657" mass="69892">MTSGTDAFQVDLRGLVELLSRHLYSSPRVYLRELLQNGVDAITARRALDADAPARVLLRPLDDGGLEVHDTGVGLTAAEARDLLATIGRSSKRDADPDDPLAGALGGGFGGGREEFLGQFGIGLLSAFMVADEIDLVSRSARDPQAPPVRWRGYADGRYELTELDPRDPAAPAAPGSVVRLRPLRDAEHWLDPDTVAALAADVGGLLPVDVSVEVRLEDGSTARRRLSGEELPWRRPYADEGQRARALAAYCERTLGFTPLAHVDLDLPVAGLTGVAFVLPAAVAPTASAHHRVTLKRMLLGTGVEGLLPEWAFFVRCVVDATALRPTASREGLFEDEILLAARDALGERVRAWTLETLAEPSVLARAFLSTHHLAVRALAVQDDAMLDLAARVLPFETTLGTRTLADLAEPPAGDAPPRLLWTTSVEEYRRVAAVAAAQGLPVLNAGYVYDADLLARVARRRPEWRLAPVAPGDLEAVLAEVEPLRELEVTDALGTLRDDLTALDCDVELRVFEPSEVPAMLLTDRDGEHARQAREAAAPVDGPTDVWGAVLAGLTGPARARRLVLNDANPTVRALLAAGDAPVRAAGARSLYVTALLASGRPLAGAEAGLLGDALRTLLERALPAAPGTDAGPTAGTEADTRTEPRTTESEDDAR</sequence>
<evidence type="ECO:0000313" key="6">
    <source>
        <dbReference type="EMBL" id="MCK9795567.1"/>
    </source>
</evidence>
<evidence type="ECO:0000256" key="4">
    <source>
        <dbReference type="ARBA" id="ARBA00023186"/>
    </source>
</evidence>
<keyword evidence="4" id="KW-0143">Chaperone</keyword>
<reference evidence="6 7" key="1">
    <citation type="submission" date="2022-02" db="EMBL/GenBank/DDBJ databases">
        <title>The car tank lid bacteriome: a reservoir of bacteria with potential in bioremediation of fuel.</title>
        <authorList>
            <person name="Vidal-Verdu A."/>
            <person name="Gomez-Martinez D."/>
            <person name="Latorre-Perez A."/>
            <person name="Pereto J."/>
            <person name="Porcar M."/>
        </authorList>
    </citation>
    <scope>NUCLEOTIDE SEQUENCE [LARGE SCALE GENOMIC DNA]</scope>
    <source>
        <strain evidence="6 7">4D.3</strain>
    </source>
</reference>
<evidence type="ECO:0000256" key="5">
    <source>
        <dbReference type="SAM" id="MobiDB-lite"/>
    </source>
</evidence>
<comment type="similarity">
    <text evidence="1">Belongs to the heat shock protein 90 family.</text>
</comment>
<feature type="region of interest" description="Disordered" evidence="5">
    <location>
        <begin position="626"/>
        <end position="657"/>
    </location>
</feature>
<dbReference type="Gene3D" id="3.30.230.80">
    <property type="match status" value="1"/>
</dbReference>
<comment type="caution">
    <text evidence="6">The sequence shown here is derived from an EMBL/GenBank/DDBJ whole genome shotgun (WGS) entry which is preliminary data.</text>
</comment>
<dbReference type="SUPFAM" id="SSF54211">
    <property type="entry name" value="Ribosomal protein S5 domain 2-like"/>
    <property type="match status" value="1"/>
</dbReference>
<feature type="compositionally biased region" description="Basic and acidic residues" evidence="5">
    <location>
        <begin position="641"/>
        <end position="657"/>
    </location>
</feature>
<dbReference type="PIRSF" id="PIRSF002583">
    <property type="entry name" value="Hsp90"/>
    <property type="match status" value="1"/>
</dbReference>
<gene>
    <name evidence="6" type="ORF">M1843_17620</name>
</gene>
<dbReference type="RefSeq" id="WP_416345424.1">
    <property type="nucleotide sequence ID" value="NZ_JALQCY010000006.1"/>
</dbReference>
<proteinExistence type="inferred from homology"/>
<feature type="compositionally biased region" description="Low complexity" evidence="5">
    <location>
        <begin position="626"/>
        <end position="640"/>
    </location>
</feature>
<evidence type="ECO:0000313" key="7">
    <source>
        <dbReference type="Proteomes" id="UP001651050"/>
    </source>
</evidence>
<accession>A0ABT0J7U7</accession>